<comment type="caution">
    <text evidence="2">The sequence shown here is derived from an EMBL/GenBank/DDBJ whole genome shotgun (WGS) entry which is preliminary data.</text>
</comment>
<dbReference type="Pfam" id="PF12728">
    <property type="entry name" value="HTH_17"/>
    <property type="match status" value="1"/>
</dbReference>
<protein>
    <recommendedName>
        <fullName evidence="1">Helix-turn-helix domain-containing protein</fullName>
    </recommendedName>
</protein>
<dbReference type="InterPro" id="IPR041657">
    <property type="entry name" value="HTH_17"/>
</dbReference>
<proteinExistence type="predicted"/>
<dbReference type="InterPro" id="IPR009061">
    <property type="entry name" value="DNA-bd_dom_put_sf"/>
</dbReference>
<organism evidence="2 3">
    <name type="scientific">Phyllobacterium myrsinacearum</name>
    <dbReference type="NCBI Taxonomy" id="28101"/>
    <lineage>
        <taxon>Bacteria</taxon>
        <taxon>Pseudomonadati</taxon>
        <taxon>Pseudomonadota</taxon>
        <taxon>Alphaproteobacteria</taxon>
        <taxon>Hyphomicrobiales</taxon>
        <taxon>Phyllobacteriaceae</taxon>
        <taxon>Phyllobacterium</taxon>
    </lineage>
</organism>
<feature type="domain" description="Helix-turn-helix" evidence="1">
    <location>
        <begin position="1"/>
        <end position="47"/>
    </location>
</feature>
<dbReference type="SUPFAM" id="SSF46955">
    <property type="entry name" value="Putative DNA-binding domain"/>
    <property type="match status" value="1"/>
</dbReference>
<dbReference type="EMBL" id="JACGXN010000001">
    <property type="protein sequence ID" value="MBA8877880.1"/>
    <property type="molecule type" value="Genomic_DNA"/>
</dbReference>
<accession>A0A839EMI2</accession>
<evidence type="ECO:0000313" key="3">
    <source>
        <dbReference type="Proteomes" id="UP000549052"/>
    </source>
</evidence>
<sequence>MTPAEGAIYLHLSASTLARWRTYGGGPLYLKLGKKIFYRKSDLDQFIVEATRSKTRG</sequence>
<evidence type="ECO:0000313" key="2">
    <source>
        <dbReference type="EMBL" id="MBA8877880.1"/>
    </source>
</evidence>
<gene>
    <name evidence="2" type="ORF">FHW16_001562</name>
</gene>
<reference evidence="2 3" key="1">
    <citation type="submission" date="2020-07" db="EMBL/GenBank/DDBJ databases">
        <title>Genomic Encyclopedia of Type Strains, Phase IV (KMG-V): Genome sequencing to study the core and pangenomes of soil and plant-associated prokaryotes.</title>
        <authorList>
            <person name="Whitman W."/>
        </authorList>
    </citation>
    <scope>NUCLEOTIDE SEQUENCE [LARGE SCALE GENOMIC DNA]</scope>
    <source>
        <strain evidence="2 3">AN3</strain>
    </source>
</reference>
<keyword evidence="3" id="KW-1185">Reference proteome</keyword>
<evidence type="ECO:0000259" key="1">
    <source>
        <dbReference type="Pfam" id="PF12728"/>
    </source>
</evidence>
<dbReference type="Proteomes" id="UP000549052">
    <property type="component" value="Unassembled WGS sequence"/>
</dbReference>
<dbReference type="AlphaFoldDB" id="A0A839EMI2"/>
<dbReference type="RefSeq" id="WP_210278033.1">
    <property type="nucleotide sequence ID" value="NZ_JACGXN010000001.1"/>
</dbReference>
<name>A0A839EMI2_9HYPH</name>